<dbReference type="KEGG" id="amon:H9L24_13520"/>
<evidence type="ECO:0000313" key="2">
    <source>
        <dbReference type="Proteomes" id="UP000516057"/>
    </source>
</evidence>
<evidence type="ECO:0000313" key="1">
    <source>
        <dbReference type="EMBL" id="QNP58116.1"/>
    </source>
</evidence>
<dbReference type="Proteomes" id="UP000516057">
    <property type="component" value="Chromosome"/>
</dbReference>
<keyword evidence="2" id="KW-1185">Reference proteome</keyword>
<name>A0A7H0HC50_9BURK</name>
<accession>A0A7H0HC50</accession>
<dbReference type="EMBL" id="CP060790">
    <property type="protein sequence ID" value="QNP58116.1"/>
    <property type="molecule type" value="Genomic_DNA"/>
</dbReference>
<sequence>MPSRGLWGFARPVELRIDVDPAPAAGLGGELAAIHERIRTPGDRLHGIPRIATGDPDLVIRYREADGEFYVYVEDLRRCCLAGYTVFNRLIEVGRHADRYVRAPHSKYDTAYQRRGLATAVYRWGLDAGLCLMTGARQSVGAHALWQALARQYPLGYVDVRGKVVTYLGDAVAPEVLGDLHTRMLLLGRSWTMSRFAAATRMR</sequence>
<gene>
    <name evidence="1" type="ORF">H9L24_13520</name>
</gene>
<dbReference type="GO" id="GO:0016740">
    <property type="term" value="F:transferase activity"/>
    <property type="evidence" value="ECO:0007669"/>
    <property type="project" value="UniProtKB-KW"/>
</dbReference>
<dbReference type="AlphaFoldDB" id="A0A7H0HC50"/>
<dbReference type="RefSeq" id="WP_187735111.1">
    <property type="nucleotide sequence ID" value="NZ_CP060790.1"/>
</dbReference>
<protein>
    <submittedName>
        <fullName evidence="1">N-acetyltransferase</fullName>
    </submittedName>
</protein>
<organism evidence="1 2">
    <name type="scientific">Paenacidovorax monticola</name>
    <dbReference type="NCBI Taxonomy" id="1926868"/>
    <lineage>
        <taxon>Bacteria</taxon>
        <taxon>Pseudomonadati</taxon>
        <taxon>Pseudomonadota</taxon>
        <taxon>Betaproteobacteria</taxon>
        <taxon>Burkholderiales</taxon>
        <taxon>Comamonadaceae</taxon>
        <taxon>Paenacidovorax</taxon>
    </lineage>
</organism>
<proteinExistence type="predicted"/>
<reference evidence="1 2" key="1">
    <citation type="submission" date="2020-08" db="EMBL/GenBank/DDBJ databases">
        <title>Genome sequence of Acidovorax monticola KACC 19171T.</title>
        <authorList>
            <person name="Hyun D.-W."/>
            <person name="Bae J.-W."/>
        </authorList>
    </citation>
    <scope>NUCLEOTIDE SEQUENCE [LARGE SCALE GENOMIC DNA]</scope>
    <source>
        <strain evidence="1 2">KACC 19171</strain>
    </source>
</reference>
<keyword evidence="1" id="KW-0808">Transferase</keyword>